<keyword evidence="1" id="KW-0472">Membrane</keyword>
<gene>
    <name evidence="2" type="ORF">K435DRAFT_471956</name>
</gene>
<sequence>MQPNTEEGSETVTITCASLYLFFHCFRFCFFASSLFLLRILPCTTFILLLGLVKNKQHAYTYMLYHTMCLGPILVGSCSFSPRTSSWLYHITFNFFFLCILELEWYTYVTIVEVVRRIHFVRKLLVTSASERTVGGLLLYQTNICFVV</sequence>
<protein>
    <submittedName>
        <fullName evidence="2">Uncharacterized protein</fullName>
    </submittedName>
</protein>
<feature type="transmembrane region" description="Helical" evidence="1">
    <location>
        <begin position="20"/>
        <end position="50"/>
    </location>
</feature>
<dbReference type="EMBL" id="ML179802">
    <property type="protein sequence ID" value="THU81524.1"/>
    <property type="molecule type" value="Genomic_DNA"/>
</dbReference>
<dbReference type="Proteomes" id="UP000297245">
    <property type="component" value="Unassembled WGS sequence"/>
</dbReference>
<feature type="transmembrane region" description="Helical" evidence="1">
    <location>
        <begin position="62"/>
        <end position="82"/>
    </location>
</feature>
<evidence type="ECO:0000313" key="3">
    <source>
        <dbReference type="Proteomes" id="UP000297245"/>
    </source>
</evidence>
<reference evidence="2 3" key="1">
    <citation type="journal article" date="2019" name="Nat. Ecol. Evol.">
        <title>Megaphylogeny resolves global patterns of mushroom evolution.</title>
        <authorList>
            <person name="Varga T."/>
            <person name="Krizsan K."/>
            <person name="Foldi C."/>
            <person name="Dima B."/>
            <person name="Sanchez-Garcia M."/>
            <person name="Sanchez-Ramirez S."/>
            <person name="Szollosi G.J."/>
            <person name="Szarkandi J.G."/>
            <person name="Papp V."/>
            <person name="Albert L."/>
            <person name="Andreopoulos W."/>
            <person name="Angelini C."/>
            <person name="Antonin V."/>
            <person name="Barry K.W."/>
            <person name="Bougher N.L."/>
            <person name="Buchanan P."/>
            <person name="Buyck B."/>
            <person name="Bense V."/>
            <person name="Catcheside P."/>
            <person name="Chovatia M."/>
            <person name="Cooper J."/>
            <person name="Damon W."/>
            <person name="Desjardin D."/>
            <person name="Finy P."/>
            <person name="Geml J."/>
            <person name="Haridas S."/>
            <person name="Hughes K."/>
            <person name="Justo A."/>
            <person name="Karasinski D."/>
            <person name="Kautmanova I."/>
            <person name="Kiss B."/>
            <person name="Kocsube S."/>
            <person name="Kotiranta H."/>
            <person name="LaButti K.M."/>
            <person name="Lechner B.E."/>
            <person name="Liimatainen K."/>
            <person name="Lipzen A."/>
            <person name="Lukacs Z."/>
            <person name="Mihaltcheva S."/>
            <person name="Morgado L.N."/>
            <person name="Niskanen T."/>
            <person name="Noordeloos M.E."/>
            <person name="Ohm R.A."/>
            <person name="Ortiz-Santana B."/>
            <person name="Ovrebo C."/>
            <person name="Racz N."/>
            <person name="Riley R."/>
            <person name="Savchenko A."/>
            <person name="Shiryaev A."/>
            <person name="Soop K."/>
            <person name="Spirin V."/>
            <person name="Szebenyi C."/>
            <person name="Tomsovsky M."/>
            <person name="Tulloss R.E."/>
            <person name="Uehling J."/>
            <person name="Grigoriev I.V."/>
            <person name="Vagvolgyi C."/>
            <person name="Papp T."/>
            <person name="Martin F.M."/>
            <person name="Miettinen O."/>
            <person name="Hibbett D.S."/>
            <person name="Nagy L.G."/>
        </authorList>
    </citation>
    <scope>NUCLEOTIDE SEQUENCE [LARGE SCALE GENOMIC DNA]</scope>
    <source>
        <strain evidence="2 3">CBS 962.96</strain>
    </source>
</reference>
<keyword evidence="1" id="KW-1133">Transmembrane helix</keyword>
<feature type="transmembrane region" description="Helical" evidence="1">
    <location>
        <begin position="88"/>
        <end position="115"/>
    </location>
</feature>
<proteinExistence type="predicted"/>
<keyword evidence="3" id="KW-1185">Reference proteome</keyword>
<organism evidence="2 3">
    <name type="scientific">Dendrothele bispora (strain CBS 962.96)</name>
    <dbReference type="NCBI Taxonomy" id="1314807"/>
    <lineage>
        <taxon>Eukaryota</taxon>
        <taxon>Fungi</taxon>
        <taxon>Dikarya</taxon>
        <taxon>Basidiomycota</taxon>
        <taxon>Agaricomycotina</taxon>
        <taxon>Agaricomycetes</taxon>
        <taxon>Agaricomycetidae</taxon>
        <taxon>Agaricales</taxon>
        <taxon>Agaricales incertae sedis</taxon>
        <taxon>Dendrothele</taxon>
    </lineage>
</organism>
<evidence type="ECO:0000256" key="1">
    <source>
        <dbReference type="SAM" id="Phobius"/>
    </source>
</evidence>
<evidence type="ECO:0000313" key="2">
    <source>
        <dbReference type="EMBL" id="THU81524.1"/>
    </source>
</evidence>
<dbReference type="AlphaFoldDB" id="A0A4S8KZL6"/>
<name>A0A4S8KZL6_DENBC</name>
<accession>A0A4S8KZL6</accession>
<keyword evidence="1" id="KW-0812">Transmembrane</keyword>